<gene>
    <name evidence="2" type="ORF">GL263_04205</name>
</gene>
<evidence type="ECO:0000313" key="3">
    <source>
        <dbReference type="Proteomes" id="UP000766698"/>
    </source>
</evidence>
<accession>A0ABR6EBT3</accession>
<comment type="caution">
    <text evidence="2">The sequence shown here is derived from an EMBL/GenBank/DDBJ whole genome shotgun (WGS) entry which is preliminary data.</text>
</comment>
<evidence type="ECO:0008006" key="4">
    <source>
        <dbReference type="Google" id="ProtNLM"/>
    </source>
</evidence>
<dbReference type="Proteomes" id="UP000766698">
    <property type="component" value="Unassembled WGS sequence"/>
</dbReference>
<protein>
    <recommendedName>
        <fullName evidence="4">Secreted protein</fullName>
    </recommendedName>
</protein>
<organism evidence="2 3">
    <name type="scientific">Streptomyces durbertensis</name>
    <dbReference type="NCBI Taxonomy" id="2448886"/>
    <lineage>
        <taxon>Bacteria</taxon>
        <taxon>Bacillati</taxon>
        <taxon>Actinomycetota</taxon>
        <taxon>Actinomycetes</taxon>
        <taxon>Kitasatosporales</taxon>
        <taxon>Streptomycetaceae</taxon>
        <taxon>Streptomyces</taxon>
    </lineage>
</organism>
<proteinExistence type="predicted"/>
<evidence type="ECO:0000313" key="2">
    <source>
        <dbReference type="EMBL" id="MBB1242779.1"/>
    </source>
</evidence>
<keyword evidence="1" id="KW-0732">Signal</keyword>
<dbReference type="RefSeq" id="WP_182854197.1">
    <property type="nucleotide sequence ID" value="NZ_WMLF01000035.1"/>
</dbReference>
<keyword evidence="3" id="KW-1185">Reference proteome</keyword>
<name>A0ABR6EBT3_9ACTN</name>
<reference evidence="3" key="1">
    <citation type="journal article" date="2020" name="Syst. Appl. Microbiol.">
        <title>Streptomyces alkaliterrae sp. nov., isolated from an alkaline soil, and emended descriptions of Streptomyces alkaliphilus, Streptomyces calidiresistens and Streptomyces durbertensis.</title>
        <authorList>
            <person name="Swiecimska M."/>
            <person name="Golinska P."/>
            <person name="Nouioui I."/>
            <person name="Wypij M."/>
            <person name="Rai M."/>
            <person name="Sangal V."/>
            <person name="Goodfellow M."/>
        </authorList>
    </citation>
    <scope>NUCLEOTIDE SEQUENCE [LARGE SCALE GENOMIC DNA]</scope>
    <source>
        <strain evidence="3">DSM 104538</strain>
    </source>
</reference>
<evidence type="ECO:0000256" key="1">
    <source>
        <dbReference type="SAM" id="SignalP"/>
    </source>
</evidence>
<dbReference type="EMBL" id="WMLF01000035">
    <property type="protein sequence ID" value="MBB1242779.1"/>
    <property type="molecule type" value="Genomic_DNA"/>
</dbReference>
<feature type="signal peptide" evidence="1">
    <location>
        <begin position="1"/>
        <end position="25"/>
    </location>
</feature>
<sequence length="132" mass="13957">MPGFRRHLAALAALGGTLVTAPAAAAETRTGRSGGVSAASTCRGDAGSYLKEKGIHFYPAGYNLKTTKHCNDIQIKPKTDRWVAVCLSKLGCRGSKLAKAGTWTVLATNVKTGTEYHFFFRSTARSTGSYAA</sequence>
<feature type="chain" id="PRO_5045910710" description="Secreted protein" evidence="1">
    <location>
        <begin position="26"/>
        <end position="132"/>
    </location>
</feature>